<accession>W7CGQ0</accession>
<dbReference type="EMBL" id="AODH01000035">
    <property type="protein sequence ID" value="EUJ38594.1"/>
    <property type="molecule type" value="Genomic_DNA"/>
</dbReference>
<proteinExistence type="predicted"/>
<reference evidence="1 2" key="1">
    <citation type="submission" date="2012-12" db="EMBL/GenBank/DDBJ databases">
        <title>Novel taxa of Listeriaceae from agricultural environments in the United States.</title>
        <authorList>
            <person name="den Bakker H.C."/>
            <person name="Allred A."/>
            <person name="Warchocki S."/>
            <person name="Wright E.M."/>
            <person name="Burrell A."/>
            <person name="Nightingale K.K."/>
            <person name="Kephart D."/>
            <person name="Wiedmann M."/>
        </authorList>
    </citation>
    <scope>NUCLEOTIDE SEQUENCE [LARGE SCALE GENOMIC DNA]</scope>
    <source>
        <strain evidence="1 2">FSL F6-1037</strain>
    </source>
</reference>
<organism evidence="1 2">
    <name type="scientific">Brochothrix campestris FSL F6-1037</name>
    <dbReference type="NCBI Taxonomy" id="1265861"/>
    <lineage>
        <taxon>Bacteria</taxon>
        <taxon>Bacillati</taxon>
        <taxon>Bacillota</taxon>
        <taxon>Bacilli</taxon>
        <taxon>Bacillales</taxon>
        <taxon>Listeriaceae</taxon>
        <taxon>Brochothrix</taxon>
    </lineage>
</organism>
<dbReference type="Proteomes" id="UP000019243">
    <property type="component" value="Unassembled WGS sequence"/>
</dbReference>
<gene>
    <name evidence="1" type="ORF">BCAMP_08556</name>
</gene>
<name>W7CGQ0_9LIST</name>
<protein>
    <submittedName>
        <fullName evidence="1">Rep protein</fullName>
    </submittedName>
</protein>
<evidence type="ECO:0000313" key="2">
    <source>
        <dbReference type="Proteomes" id="UP000019243"/>
    </source>
</evidence>
<comment type="caution">
    <text evidence="1">The sequence shown here is derived from an EMBL/GenBank/DDBJ whole genome shotgun (WGS) entry which is preliminary data.</text>
</comment>
<keyword evidence="2" id="KW-1185">Reference proteome</keyword>
<sequence>MLHGYNQKIIETPTYIEIWEYEQPILAKKKKL</sequence>
<evidence type="ECO:0000313" key="1">
    <source>
        <dbReference type="EMBL" id="EUJ38594.1"/>
    </source>
</evidence>
<dbReference type="AlphaFoldDB" id="W7CGQ0"/>
<dbReference type="STRING" id="1265861.BCAMP_08556"/>